<dbReference type="GO" id="GO:0016787">
    <property type="term" value="F:hydrolase activity"/>
    <property type="evidence" value="ECO:0007669"/>
    <property type="project" value="UniProtKB-KW"/>
</dbReference>
<evidence type="ECO:0000256" key="3">
    <source>
        <dbReference type="ARBA" id="ARBA00006958"/>
    </source>
</evidence>
<protein>
    <recommendedName>
        <fullName evidence="8">DDE Tnp4 domain-containing protein</fullName>
    </recommendedName>
</protein>
<evidence type="ECO:0000256" key="7">
    <source>
        <dbReference type="ARBA" id="ARBA00023242"/>
    </source>
</evidence>
<comment type="cofactor">
    <cofactor evidence="1">
        <name>a divalent metal cation</name>
        <dbReference type="ChEBI" id="CHEBI:60240"/>
    </cofactor>
</comment>
<keyword evidence="6" id="KW-0378">Hydrolase</keyword>
<dbReference type="InterPro" id="IPR027806">
    <property type="entry name" value="HARBI1_dom"/>
</dbReference>
<comment type="subcellular location">
    <subcellularLocation>
        <location evidence="2">Nucleus</location>
    </subcellularLocation>
</comment>
<comment type="similarity">
    <text evidence="3">Belongs to the HARBI1 family.</text>
</comment>
<dbReference type="GO" id="GO:0004518">
    <property type="term" value="F:nuclease activity"/>
    <property type="evidence" value="ECO:0007669"/>
    <property type="project" value="UniProtKB-KW"/>
</dbReference>
<dbReference type="GO" id="GO:0005634">
    <property type="term" value="C:nucleus"/>
    <property type="evidence" value="ECO:0007669"/>
    <property type="project" value="UniProtKB-SubCell"/>
</dbReference>
<dbReference type="PANTHER" id="PTHR22930:SF228">
    <property type="entry name" value="PROTEIN ALP1-LIKE"/>
    <property type="match status" value="1"/>
</dbReference>
<keyword evidence="7" id="KW-0539">Nucleus</keyword>
<feature type="domain" description="DDE Tnp4" evidence="8">
    <location>
        <begin position="43"/>
        <end position="188"/>
    </location>
</feature>
<evidence type="ECO:0000259" key="8">
    <source>
        <dbReference type="Pfam" id="PF13359"/>
    </source>
</evidence>
<keyword evidence="5" id="KW-0479">Metal-binding</keyword>
<evidence type="ECO:0000256" key="5">
    <source>
        <dbReference type="ARBA" id="ARBA00022723"/>
    </source>
</evidence>
<gene>
    <name evidence="9" type="ORF">FSB_LOCUS56416</name>
</gene>
<dbReference type="AlphaFoldDB" id="A0A2N9IW88"/>
<dbReference type="EMBL" id="OIVN01006236">
    <property type="protein sequence ID" value="SPD28534.1"/>
    <property type="molecule type" value="Genomic_DNA"/>
</dbReference>
<proteinExistence type="inferred from homology"/>
<evidence type="ECO:0000256" key="1">
    <source>
        <dbReference type="ARBA" id="ARBA00001968"/>
    </source>
</evidence>
<dbReference type="InterPro" id="IPR045249">
    <property type="entry name" value="HARBI1-like"/>
</dbReference>
<sequence>MVYRYFRHVLGAVLKLHKHVIKLPDSDTPLEIKNNGSSNGNAKEGFVVERMEQVQNVLVAITFDIKFSYVLAGWEGSAHDSRVLNDALNWPRGLQIPEGRYYLGDAGYGVRKGVICPYRSIRYHLNEFSDNPPRNSKELFNLPHSSLHITIERCFGVLKKCFRVLDAEPFGSFPTQVDVVLACCIIHNHIIGVDPLDSIVNDVALDTQFENGSTSRRVQQSQREIQGENREWV</sequence>
<name>A0A2N9IW88_FAGSY</name>
<organism evidence="9">
    <name type="scientific">Fagus sylvatica</name>
    <name type="common">Beechnut</name>
    <dbReference type="NCBI Taxonomy" id="28930"/>
    <lineage>
        <taxon>Eukaryota</taxon>
        <taxon>Viridiplantae</taxon>
        <taxon>Streptophyta</taxon>
        <taxon>Embryophyta</taxon>
        <taxon>Tracheophyta</taxon>
        <taxon>Spermatophyta</taxon>
        <taxon>Magnoliopsida</taxon>
        <taxon>eudicotyledons</taxon>
        <taxon>Gunneridae</taxon>
        <taxon>Pentapetalae</taxon>
        <taxon>rosids</taxon>
        <taxon>fabids</taxon>
        <taxon>Fagales</taxon>
        <taxon>Fagaceae</taxon>
        <taxon>Fagus</taxon>
    </lineage>
</organism>
<keyword evidence="4" id="KW-0540">Nuclease</keyword>
<dbReference type="PANTHER" id="PTHR22930">
    <property type="match status" value="1"/>
</dbReference>
<evidence type="ECO:0000313" key="9">
    <source>
        <dbReference type="EMBL" id="SPD28534.1"/>
    </source>
</evidence>
<accession>A0A2N9IW88</accession>
<dbReference type="Pfam" id="PF13359">
    <property type="entry name" value="DDE_Tnp_4"/>
    <property type="match status" value="1"/>
</dbReference>
<evidence type="ECO:0000256" key="6">
    <source>
        <dbReference type="ARBA" id="ARBA00022801"/>
    </source>
</evidence>
<dbReference type="GO" id="GO:0046872">
    <property type="term" value="F:metal ion binding"/>
    <property type="evidence" value="ECO:0007669"/>
    <property type="project" value="UniProtKB-KW"/>
</dbReference>
<evidence type="ECO:0000256" key="2">
    <source>
        <dbReference type="ARBA" id="ARBA00004123"/>
    </source>
</evidence>
<reference evidence="9" key="1">
    <citation type="submission" date="2018-02" db="EMBL/GenBank/DDBJ databases">
        <authorList>
            <person name="Cohen D.B."/>
            <person name="Kent A.D."/>
        </authorList>
    </citation>
    <scope>NUCLEOTIDE SEQUENCE</scope>
</reference>
<evidence type="ECO:0000256" key="4">
    <source>
        <dbReference type="ARBA" id="ARBA00022722"/>
    </source>
</evidence>